<accession>A0A8S1ASL5</accession>
<protein>
    <submittedName>
        <fullName evidence="2">Uncharacterized protein</fullName>
    </submittedName>
</protein>
<organism evidence="2 3">
    <name type="scientific">Arctia plantaginis</name>
    <name type="common">Wood tiger moth</name>
    <name type="synonym">Phalaena plantaginis</name>
    <dbReference type="NCBI Taxonomy" id="874455"/>
    <lineage>
        <taxon>Eukaryota</taxon>
        <taxon>Metazoa</taxon>
        <taxon>Ecdysozoa</taxon>
        <taxon>Arthropoda</taxon>
        <taxon>Hexapoda</taxon>
        <taxon>Insecta</taxon>
        <taxon>Pterygota</taxon>
        <taxon>Neoptera</taxon>
        <taxon>Endopterygota</taxon>
        <taxon>Lepidoptera</taxon>
        <taxon>Glossata</taxon>
        <taxon>Ditrysia</taxon>
        <taxon>Noctuoidea</taxon>
        <taxon>Erebidae</taxon>
        <taxon>Arctiinae</taxon>
        <taxon>Arctia</taxon>
    </lineage>
</organism>
<dbReference type="EMBL" id="CADEBC010000532">
    <property type="protein sequence ID" value="CAB3248080.1"/>
    <property type="molecule type" value="Genomic_DNA"/>
</dbReference>
<proteinExistence type="predicted"/>
<feature type="compositionally biased region" description="Basic and acidic residues" evidence="1">
    <location>
        <begin position="1"/>
        <end position="13"/>
    </location>
</feature>
<dbReference type="OrthoDB" id="7741006at2759"/>
<sequence>MTQKEFQKDKKGESPGSAEVSNTNRPAIAVDRCRHGARPVCVAPVRHAAAGLACCFPRAVRPRAPPGTNMNLFTARDDPSAPKHYIHIVEPQPEDCEASALPPEGNVKLRNYRLLSENIRAYTPTGDVHTSPSKGKLVSRFDICSTISPPRAKILELLRPGDPGHDALEAIVRPAPRRGLTRPFDEDTRRFLQRAIQSPSPNLSTTSTPEPRQKSPESSQQLTEPVTVRVAEDESSLKPKNPNAELSLADELKEAEEEERGGIRRELLREWRKRGARDAMERERLGRLALSVEEDESEECGLSATARRLDALLAESRDLHDELAEIHEDLQAQTARARRCALAARALSSEAQALHYLDDVVALLRAWKELYNMTSVGDIAR</sequence>
<dbReference type="Proteomes" id="UP000494106">
    <property type="component" value="Unassembled WGS sequence"/>
</dbReference>
<feature type="region of interest" description="Disordered" evidence="1">
    <location>
        <begin position="194"/>
        <end position="258"/>
    </location>
</feature>
<comment type="caution">
    <text evidence="2">The sequence shown here is derived from an EMBL/GenBank/DDBJ whole genome shotgun (WGS) entry which is preliminary data.</text>
</comment>
<gene>
    <name evidence="2" type="ORF">APLA_LOCUS11478</name>
</gene>
<evidence type="ECO:0000256" key="1">
    <source>
        <dbReference type="SAM" id="MobiDB-lite"/>
    </source>
</evidence>
<keyword evidence="3" id="KW-1185">Reference proteome</keyword>
<name>A0A8S1ASL5_ARCPL</name>
<evidence type="ECO:0000313" key="3">
    <source>
        <dbReference type="Proteomes" id="UP000494106"/>
    </source>
</evidence>
<feature type="compositionally biased region" description="Low complexity" evidence="1">
    <location>
        <begin position="198"/>
        <end position="210"/>
    </location>
</feature>
<evidence type="ECO:0000313" key="2">
    <source>
        <dbReference type="EMBL" id="CAB3248080.1"/>
    </source>
</evidence>
<reference evidence="2 3" key="1">
    <citation type="submission" date="2020-04" db="EMBL/GenBank/DDBJ databases">
        <authorList>
            <person name="Wallbank WR R."/>
            <person name="Pardo Diaz C."/>
            <person name="Kozak K."/>
            <person name="Martin S."/>
            <person name="Jiggins C."/>
            <person name="Moest M."/>
            <person name="Warren A I."/>
            <person name="Byers J.R.P. K."/>
            <person name="Montejo-Kovacevich G."/>
            <person name="Yen C E."/>
        </authorList>
    </citation>
    <scope>NUCLEOTIDE SEQUENCE [LARGE SCALE GENOMIC DNA]</scope>
</reference>
<feature type="region of interest" description="Disordered" evidence="1">
    <location>
        <begin position="1"/>
        <end position="23"/>
    </location>
</feature>
<dbReference type="AlphaFoldDB" id="A0A8S1ASL5"/>